<comment type="subcellular location">
    <subcellularLocation>
        <location evidence="1">Cell membrane</location>
        <topology evidence="1">Multi-pass membrane protein</topology>
    </subcellularLocation>
</comment>
<dbReference type="Proteomes" id="UP001628179">
    <property type="component" value="Unassembled WGS sequence"/>
</dbReference>
<dbReference type="CDD" id="cd17323">
    <property type="entry name" value="MFS_Tpo1_MDR_like"/>
    <property type="match status" value="1"/>
</dbReference>
<evidence type="ECO:0000256" key="3">
    <source>
        <dbReference type="ARBA" id="ARBA00022475"/>
    </source>
</evidence>
<evidence type="ECO:0000256" key="5">
    <source>
        <dbReference type="ARBA" id="ARBA00022989"/>
    </source>
</evidence>
<feature type="transmembrane region" description="Helical" evidence="8">
    <location>
        <begin position="376"/>
        <end position="395"/>
    </location>
</feature>
<evidence type="ECO:0000256" key="2">
    <source>
        <dbReference type="ARBA" id="ARBA00008335"/>
    </source>
</evidence>
<organism evidence="10 11">
    <name type="scientific">Madurella fahalii</name>
    <dbReference type="NCBI Taxonomy" id="1157608"/>
    <lineage>
        <taxon>Eukaryota</taxon>
        <taxon>Fungi</taxon>
        <taxon>Dikarya</taxon>
        <taxon>Ascomycota</taxon>
        <taxon>Pezizomycotina</taxon>
        <taxon>Sordariomycetes</taxon>
        <taxon>Sordariomycetidae</taxon>
        <taxon>Sordariales</taxon>
        <taxon>Sordariales incertae sedis</taxon>
        <taxon>Madurella</taxon>
    </lineage>
</organism>
<dbReference type="PANTHER" id="PTHR23502">
    <property type="entry name" value="MAJOR FACILITATOR SUPERFAMILY"/>
    <property type="match status" value="1"/>
</dbReference>
<dbReference type="InterPro" id="IPR036259">
    <property type="entry name" value="MFS_trans_sf"/>
</dbReference>
<comment type="caution">
    <text evidence="10">The sequence shown here is derived from an EMBL/GenBank/DDBJ whole genome shotgun (WGS) entry which is preliminary data.</text>
</comment>
<feature type="transmembrane region" description="Helical" evidence="8">
    <location>
        <begin position="67"/>
        <end position="89"/>
    </location>
</feature>
<feature type="transmembrane region" description="Helical" evidence="8">
    <location>
        <begin position="428"/>
        <end position="450"/>
    </location>
</feature>
<feature type="transmembrane region" description="Helical" evidence="8">
    <location>
        <begin position="101"/>
        <end position="121"/>
    </location>
</feature>
<feature type="transmembrane region" description="Helical" evidence="8">
    <location>
        <begin position="192"/>
        <end position="215"/>
    </location>
</feature>
<evidence type="ECO:0000256" key="8">
    <source>
        <dbReference type="SAM" id="Phobius"/>
    </source>
</evidence>
<feature type="transmembrane region" description="Helical" evidence="8">
    <location>
        <begin position="470"/>
        <end position="490"/>
    </location>
</feature>
<evidence type="ECO:0000256" key="4">
    <source>
        <dbReference type="ARBA" id="ARBA00022692"/>
    </source>
</evidence>
<dbReference type="Gene3D" id="1.20.1250.20">
    <property type="entry name" value="MFS general substrate transporter like domains"/>
    <property type="match status" value="1"/>
</dbReference>
<gene>
    <name evidence="10" type="ORF">MFIFM68171_03611</name>
</gene>
<dbReference type="InterPro" id="IPR011701">
    <property type="entry name" value="MFS"/>
</dbReference>
<keyword evidence="6 8" id="KW-0472">Membrane</keyword>
<feature type="transmembrane region" description="Helical" evidence="8">
    <location>
        <begin position="296"/>
        <end position="315"/>
    </location>
</feature>
<feature type="transmembrane region" description="Helical" evidence="8">
    <location>
        <begin position="133"/>
        <end position="151"/>
    </location>
</feature>
<keyword evidence="11" id="KW-1185">Reference proteome</keyword>
<dbReference type="SUPFAM" id="SSF103473">
    <property type="entry name" value="MFS general substrate transporter"/>
    <property type="match status" value="1"/>
</dbReference>
<evidence type="ECO:0000313" key="11">
    <source>
        <dbReference type="Proteomes" id="UP001628179"/>
    </source>
</evidence>
<dbReference type="Pfam" id="PF07690">
    <property type="entry name" value="MFS_1"/>
    <property type="match status" value="1"/>
</dbReference>
<reference evidence="10 11" key="1">
    <citation type="submission" date="2024-09" db="EMBL/GenBank/DDBJ databases">
        <title>Itraconazole resistance in Madurella fahalii resulting from another homologue of gene encoding cytochrome P450 14-alpha sterol demethylase (CYP51).</title>
        <authorList>
            <person name="Yoshioka I."/>
            <person name="Fahal A.H."/>
            <person name="Kaneko S."/>
            <person name="Yaguchi T."/>
        </authorList>
    </citation>
    <scope>NUCLEOTIDE SEQUENCE [LARGE SCALE GENOMIC DNA]</scope>
    <source>
        <strain evidence="10 11">IFM 68171</strain>
    </source>
</reference>
<evidence type="ECO:0000313" key="10">
    <source>
        <dbReference type="EMBL" id="GAB1313401.1"/>
    </source>
</evidence>
<feature type="domain" description="Major facilitator superfamily (MFS) profile" evidence="9">
    <location>
        <begin position="66"/>
        <end position="496"/>
    </location>
</feature>
<comment type="similarity">
    <text evidence="2">Belongs to the major facilitator superfamily.</text>
</comment>
<feature type="region of interest" description="Disordered" evidence="7">
    <location>
        <begin position="1"/>
        <end position="34"/>
    </location>
</feature>
<keyword evidence="4 8" id="KW-0812">Transmembrane</keyword>
<feature type="transmembrane region" description="Helical" evidence="8">
    <location>
        <begin position="401"/>
        <end position="421"/>
    </location>
</feature>
<evidence type="ECO:0000256" key="7">
    <source>
        <dbReference type="SAM" id="MobiDB-lite"/>
    </source>
</evidence>
<dbReference type="InterPro" id="IPR020846">
    <property type="entry name" value="MFS_dom"/>
</dbReference>
<feature type="transmembrane region" description="Helical" evidence="8">
    <location>
        <begin position="335"/>
        <end position="355"/>
    </location>
</feature>
<feature type="compositionally biased region" description="Basic and acidic residues" evidence="7">
    <location>
        <begin position="1"/>
        <end position="13"/>
    </location>
</feature>
<dbReference type="EMBL" id="BAAFSV010000002">
    <property type="protein sequence ID" value="GAB1313401.1"/>
    <property type="molecule type" value="Genomic_DNA"/>
</dbReference>
<protein>
    <recommendedName>
        <fullName evidence="9">Major facilitator superfamily (MFS) profile domain-containing protein</fullName>
    </recommendedName>
</protein>
<dbReference type="PROSITE" id="PS50850">
    <property type="entry name" value="MFS"/>
    <property type="match status" value="1"/>
</dbReference>
<proteinExistence type="inferred from homology"/>
<accession>A0ABQ0G6K9</accession>
<dbReference type="GeneID" id="98174355"/>
<dbReference type="PANTHER" id="PTHR23502:SF135">
    <property type="entry name" value="MAJOR FACILITATOR SUPERFAMILY (MFS) PROFILE DOMAIN-CONTAINING PROTEIN-RELATED"/>
    <property type="match status" value="1"/>
</dbReference>
<evidence type="ECO:0000256" key="1">
    <source>
        <dbReference type="ARBA" id="ARBA00004651"/>
    </source>
</evidence>
<name>A0ABQ0G6K9_9PEZI</name>
<keyword evidence="5 8" id="KW-1133">Transmembrane helix</keyword>
<feature type="transmembrane region" description="Helical" evidence="8">
    <location>
        <begin position="221"/>
        <end position="241"/>
    </location>
</feature>
<sequence length="504" mass="53977">MLEEDPLTRRDGSSEPVQDNDNAALESGPVSESNVKHEADGFIAKWDGPDDIANPVNWPARTRWAHIIMISVLGFITNLAPTICAPSVSGLVADLNITSETVSTLAITLYVLGIAVGPMVISPLSEVYGRLPVYHVANLVFVAFVIGNALSTNVAQFVVFRFISGCAGGVPMALGGGSIADLTHVSNRGLAMTFFSLGPLIGPVLGPLIGGFIAANKGWRWTFWVLAIAGGAAGAAAFAILRETNPRILLERKAASLHTTTGNPHLRPKLALPLTPGHVLGRALVRPAVLLIRSPIVLALSLYVGLIFGIMYLLFTTFTSVFVGQYGFTISTSGLVYLGLGTSMLVAVPVFNNLNNRMMRQAKAGGLPGPRPEQRLLPMIWFSPFVAVGLLIYGWTAEYKVHWIVPIIGTVLIGYGAFFVLMPAQLYLVNLFGSEGAASALGASILLRYISGTFLPLAGPNMYQTLRYGWGNSLLGFLALAFLAFPILFYKYGEVLRAKTVVKF</sequence>
<keyword evidence="3" id="KW-1003">Cell membrane</keyword>
<dbReference type="RefSeq" id="XP_070915133.1">
    <property type="nucleotide sequence ID" value="XM_071059032.1"/>
</dbReference>
<evidence type="ECO:0000259" key="9">
    <source>
        <dbReference type="PROSITE" id="PS50850"/>
    </source>
</evidence>
<evidence type="ECO:0000256" key="6">
    <source>
        <dbReference type="ARBA" id="ARBA00023136"/>
    </source>
</evidence>
<feature type="transmembrane region" description="Helical" evidence="8">
    <location>
        <begin position="157"/>
        <end position="180"/>
    </location>
</feature>